<evidence type="ECO:0000256" key="1">
    <source>
        <dbReference type="SAM" id="SignalP"/>
    </source>
</evidence>
<feature type="chain" id="PRO_5032445816" description="DUF6850 domain-containing protein" evidence="1">
    <location>
        <begin position="21"/>
        <end position="518"/>
    </location>
</feature>
<comment type="caution">
    <text evidence="3">The sequence shown here is derived from an EMBL/GenBank/DDBJ whole genome shotgun (WGS) entry which is preliminary data.</text>
</comment>
<reference evidence="3" key="1">
    <citation type="submission" date="2020-08" db="EMBL/GenBank/DDBJ databases">
        <title>Genomic Encyclopedia of Type Strains, Phase IV (KMG-IV): sequencing the most valuable type-strain genomes for metagenomic binning, comparative biology and taxonomic classification.</title>
        <authorList>
            <person name="Goeker M."/>
        </authorList>
    </citation>
    <scope>NUCLEOTIDE SEQUENCE [LARGE SCALE GENOMIC DNA]</scope>
    <source>
        <strain evidence="3">DSM 105720</strain>
    </source>
</reference>
<sequence length="518" mass="59068">MTHRGKFLFGLLLLPVCLQAQSELQTKQKYEYQDAVQLWRSTLNPAGLSLDTLVNRGISYLSLTRQEGTHSLVQDGDASNALVFKSERYQQIGKYLYGYGSFTFDMGRQFERSWSDVMRSHHSNPYFSGSSIKGKYDVQNFDLSASLATRPMHSFTYGFRLDYKVGDLSRLKDPRSRTNLADYRVTPAVTYSWQQHTVGLSGHYRRRKEKIPNIITVQTDPNMQYYTYTGMENAKGSIGGYSAFERQFTNHELGAELAYSYQTERFHSLTTLTYSKGNESVYGDTKYEPGKYATSNYGLLSQNRYTVGDKLHSLDVNVSYEQGDADEYRQEKVTEKDPVTGIESTRWNTLITYNKRYQVTLLNADVHYRLMWTNPQLRTSKAYVGLRGILNSAENKYTLPVSSFKSDYARTEVEGGYAFLFKGSRSLWVEAAASYHASLSADLNLTDPSTEYAQSVLLPDMNYYGASHFGGRLQLQYQMPVTIKKTTAIWFAKIGASYLKTNKHTDATMYSLAIGLYH</sequence>
<feature type="signal peptide" evidence="1">
    <location>
        <begin position="1"/>
        <end position="20"/>
    </location>
</feature>
<gene>
    <name evidence="3" type="ORF">GGR06_001489</name>
</gene>
<dbReference type="Proteomes" id="UP000560658">
    <property type="component" value="Unassembled WGS sequence"/>
</dbReference>
<organism evidence="3 4">
    <name type="scientific">Bacteroides reticulotermitis</name>
    <dbReference type="NCBI Taxonomy" id="1133319"/>
    <lineage>
        <taxon>Bacteria</taxon>
        <taxon>Pseudomonadati</taxon>
        <taxon>Bacteroidota</taxon>
        <taxon>Bacteroidia</taxon>
        <taxon>Bacteroidales</taxon>
        <taxon>Bacteroidaceae</taxon>
        <taxon>Bacteroides</taxon>
    </lineage>
</organism>
<keyword evidence="4" id="KW-1185">Reference proteome</keyword>
<name>A0A840D5N9_9BACE</name>
<dbReference type="InterPro" id="IPR049236">
    <property type="entry name" value="DUF6850"/>
</dbReference>
<evidence type="ECO:0000259" key="2">
    <source>
        <dbReference type="Pfam" id="PF21012"/>
    </source>
</evidence>
<accession>A0A840D5N9</accession>
<dbReference type="Pfam" id="PF21012">
    <property type="entry name" value="DUF6850"/>
    <property type="match status" value="1"/>
</dbReference>
<proteinExistence type="predicted"/>
<evidence type="ECO:0000313" key="4">
    <source>
        <dbReference type="Proteomes" id="UP000560658"/>
    </source>
</evidence>
<protein>
    <recommendedName>
        <fullName evidence="2">DUF6850 domain-containing protein</fullName>
    </recommendedName>
</protein>
<dbReference type="AlphaFoldDB" id="A0A840D5N9"/>
<evidence type="ECO:0000313" key="3">
    <source>
        <dbReference type="EMBL" id="MBB4043703.1"/>
    </source>
</evidence>
<dbReference type="EMBL" id="JACIER010000005">
    <property type="protein sequence ID" value="MBB4043703.1"/>
    <property type="molecule type" value="Genomic_DNA"/>
</dbReference>
<dbReference type="RefSeq" id="WP_044163394.1">
    <property type="nucleotide sequence ID" value="NZ_JACIER010000005.1"/>
</dbReference>
<feature type="domain" description="DUF6850" evidence="2">
    <location>
        <begin position="45"/>
        <end position="517"/>
    </location>
</feature>
<keyword evidence="1" id="KW-0732">Signal</keyword>